<comment type="caution">
    <text evidence="8">The sequence shown here is derived from an EMBL/GenBank/DDBJ whole genome shotgun (WGS) entry which is preliminary data.</text>
</comment>
<evidence type="ECO:0000256" key="1">
    <source>
        <dbReference type="ARBA" id="ARBA00022679"/>
    </source>
</evidence>
<dbReference type="PATRIC" id="fig|1635277.3.peg.1585"/>
<evidence type="ECO:0000256" key="7">
    <source>
        <dbReference type="RuleBase" id="RU003331"/>
    </source>
</evidence>
<keyword evidence="1 5" id="KW-0808">Transferase</keyword>
<feature type="binding site" evidence="5">
    <location>
        <position position="32"/>
    </location>
    <ligand>
        <name>AMP</name>
        <dbReference type="ChEBI" id="CHEBI:456215"/>
    </ligand>
</feature>
<dbReference type="NCBIfam" id="NF001381">
    <property type="entry name" value="PRK00279.1-3"/>
    <property type="match status" value="1"/>
</dbReference>
<feature type="binding site" evidence="5">
    <location>
        <begin position="87"/>
        <end position="90"/>
    </location>
    <ligand>
        <name>AMP</name>
        <dbReference type="ChEBI" id="CHEBI:456215"/>
    </ligand>
</feature>
<dbReference type="Pfam" id="PF00406">
    <property type="entry name" value="ADK"/>
    <property type="match status" value="1"/>
</dbReference>
<comment type="caution">
    <text evidence="5">Lacks conserved residue(s) required for the propagation of feature annotation.</text>
</comment>
<dbReference type="Gene3D" id="3.40.50.300">
    <property type="entry name" value="P-loop containing nucleotide triphosphate hydrolases"/>
    <property type="match status" value="1"/>
</dbReference>
<dbReference type="InterPro" id="IPR027417">
    <property type="entry name" value="P-loop_NTPase"/>
</dbReference>
<dbReference type="PANTHER" id="PTHR23359">
    <property type="entry name" value="NUCLEOTIDE KINASE"/>
    <property type="match status" value="1"/>
</dbReference>
<keyword evidence="3 5" id="KW-0547">Nucleotide-binding</keyword>
<evidence type="ECO:0000256" key="5">
    <source>
        <dbReference type="HAMAP-Rule" id="MF_00235"/>
    </source>
</evidence>
<comment type="function">
    <text evidence="5">Catalyzes the reversible transfer of the terminal phosphate group between ATP and AMP. Plays an important role in cellular energy homeostasis and in adenine nucleotide metabolism.</text>
</comment>
<comment type="subunit">
    <text evidence="5 7">Monomer.</text>
</comment>
<dbReference type="InterPro" id="IPR033690">
    <property type="entry name" value="Adenylat_kinase_CS"/>
</dbReference>
<evidence type="ECO:0000313" key="9">
    <source>
        <dbReference type="Proteomes" id="UP000053467"/>
    </source>
</evidence>
<dbReference type="HAMAP" id="MF_00235">
    <property type="entry name" value="Adenylate_kinase_Adk"/>
    <property type="match status" value="1"/>
</dbReference>
<reference evidence="9" key="1">
    <citation type="journal article" date="2015" name="MBio">
        <title>Genome-Resolved Metagenomic Analysis Reveals Roles for Candidate Phyla and Other Microbial Community Members in Biogeochemical Transformations in Oil Reservoirs.</title>
        <authorList>
            <person name="Hu P."/>
            <person name="Tom L."/>
            <person name="Singh A."/>
            <person name="Thomas B.C."/>
            <person name="Baker B.J."/>
            <person name="Piceno Y.M."/>
            <person name="Andersen G.L."/>
            <person name="Banfield J.F."/>
        </authorList>
    </citation>
    <scope>NUCLEOTIDE SEQUENCE [LARGE SCALE GENOMIC DNA]</scope>
</reference>
<sequence>MKKIVLLGPPGSGKGTQAELLSVKENFIHLATGDLLRNEISNKTELGKKVKSYIEKGLLVPDGMIVDFILDYIRKNDLYKKNVVFDGFPRRNFQAEKLEEELSKNGSGIDKAILIDVDENTIIERLSTRLICSGCKKIYPGNYEDDECFVCHNKLIKRTDDNIDVIKNRIKVYKEETTELLDFYEKKGKLVRIDGNDKPERIFEKIKEVVL</sequence>
<feature type="binding site" evidence="5">
    <location>
        <begin position="11"/>
        <end position="16"/>
    </location>
    <ligand>
        <name>ATP</name>
        <dbReference type="ChEBI" id="CHEBI:30616"/>
    </ligand>
</feature>
<dbReference type="SUPFAM" id="SSF52540">
    <property type="entry name" value="P-loop containing nucleoside triphosphate hydrolases"/>
    <property type="match status" value="1"/>
</dbReference>
<dbReference type="NCBIfam" id="NF011100">
    <property type="entry name" value="PRK14527.1"/>
    <property type="match status" value="1"/>
</dbReference>
<evidence type="ECO:0000256" key="6">
    <source>
        <dbReference type="RuleBase" id="RU003330"/>
    </source>
</evidence>
<name>A0A101I198_UNCT6</name>
<dbReference type="NCBIfam" id="TIGR01351">
    <property type="entry name" value="adk"/>
    <property type="match status" value="1"/>
</dbReference>
<feature type="binding site" evidence="5">
    <location>
        <position position="94"/>
    </location>
    <ligand>
        <name>AMP</name>
        <dbReference type="ChEBI" id="CHEBI:456215"/>
    </ligand>
</feature>
<dbReference type="GO" id="GO:0005524">
    <property type="term" value="F:ATP binding"/>
    <property type="evidence" value="ECO:0007669"/>
    <property type="project" value="UniProtKB-UniRule"/>
</dbReference>
<evidence type="ECO:0000313" key="8">
    <source>
        <dbReference type="EMBL" id="KUK85980.1"/>
    </source>
</evidence>
<comment type="domain">
    <text evidence="5">Consists of three domains, a large central CORE domain and two small peripheral domains, NMPbind and LID, which undergo movements during catalysis. The LID domain closes over the site of phosphoryl transfer upon ATP binding. Assembling and dissambling the active center during each catalytic cycle provides an effective means to prevent ATP hydrolysis.</text>
</comment>
<evidence type="ECO:0000256" key="4">
    <source>
        <dbReference type="ARBA" id="ARBA00022777"/>
    </source>
</evidence>
<dbReference type="GO" id="GO:0044209">
    <property type="term" value="P:AMP salvage"/>
    <property type="evidence" value="ECO:0007669"/>
    <property type="project" value="UniProtKB-UniRule"/>
</dbReference>
<dbReference type="EMBL" id="LGGX01000033">
    <property type="protein sequence ID" value="KUK85980.1"/>
    <property type="molecule type" value="Genomic_DNA"/>
</dbReference>
<keyword evidence="5 7" id="KW-0067">ATP-binding</keyword>
<dbReference type="PRINTS" id="PR00094">
    <property type="entry name" value="ADENYLTKNASE"/>
</dbReference>
<keyword evidence="4 5" id="KW-0418">Kinase</keyword>
<keyword evidence="2 5" id="KW-0545">Nucleotide biosynthesis</keyword>
<feature type="binding site" evidence="5">
    <location>
        <position position="158"/>
    </location>
    <ligand>
        <name>AMP</name>
        <dbReference type="ChEBI" id="CHEBI:456215"/>
    </ligand>
</feature>
<organism evidence="8 9">
    <name type="scientific">candidate division TA06 bacterium 34_109</name>
    <dbReference type="NCBI Taxonomy" id="1635277"/>
    <lineage>
        <taxon>Bacteria</taxon>
        <taxon>Bacteria division TA06</taxon>
    </lineage>
</organism>
<feature type="binding site" evidence="5">
    <location>
        <begin position="58"/>
        <end position="60"/>
    </location>
    <ligand>
        <name>AMP</name>
        <dbReference type="ChEBI" id="CHEBI:456215"/>
    </ligand>
</feature>
<dbReference type="InterPro" id="IPR006259">
    <property type="entry name" value="Adenyl_kin_sub"/>
</dbReference>
<feature type="binding site" evidence="5">
    <location>
        <position position="197"/>
    </location>
    <ligand>
        <name>ATP</name>
        <dbReference type="ChEBI" id="CHEBI:30616"/>
    </ligand>
</feature>
<comment type="pathway">
    <text evidence="5">Purine metabolism; AMP biosynthesis via salvage pathway; AMP from ADP: step 1/1.</text>
</comment>
<dbReference type="GO" id="GO:0004017">
    <property type="term" value="F:AMP kinase activity"/>
    <property type="evidence" value="ECO:0007669"/>
    <property type="project" value="UniProtKB-UniRule"/>
</dbReference>
<dbReference type="InterPro" id="IPR000850">
    <property type="entry name" value="Adenylat/UMP-CMP_kin"/>
</dbReference>
<proteinExistence type="inferred from homology"/>
<evidence type="ECO:0000256" key="2">
    <source>
        <dbReference type="ARBA" id="ARBA00022727"/>
    </source>
</evidence>
<feature type="binding site" evidence="5">
    <location>
        <position position="129"/>
    </location>
    <ligand>
        <name>ATP</name>
        <dbReference type="ChEBI" id="CHEBI:30616"/>
    </ligand>
</feature>
<dbReference type="UniPathway" id="UPA00588">
    <property type="reaction ID" value="UER00649"/>
</dbReference>
<dbReference type="EC" id="2.7.4.3" evidence="5 7"/>
<dbReference type="Proteomes" id="UP000053467">
    <property type="component" value="Unassembled WGS sequence"/>
</dbReference>
<dbReference type="CDD" id="cd01428">
    <property type="entry name" value="ADK"/>
    <property type="match status" value="1"/>
</dbReference>
<keyword evidence="5" id="KW-0963">Cytoplasm</keyword>
<accession>A0A101I198</accession>
<comment type="catalytic activity">
    <reaction evidence="5 7">
        <text>AMP + ATP = 2 ADP</text>
        <dbReference type="Rhea" id="RHEA:12973"/>
        <dbReference type="ChEBI" id="CHEBI:30616"/>
        <dbReference type="ChEBI" id="CHEBI:456215"/>
        <dbReference type="ChEBI" id="CHEBI:456216"/>
        <dbReference type="EC" id="2.7.4.3"/>
    </reaction>
</comment>
<feature type="region of interest" description="NMP" evidence="5">
    <location>
        <begin position="31"/>
        <end position="60"/>
    </location>
</feature>
<dbReference type="PROSITE" id="PS00113">
    <property type="entry name" value="ADENYLATE_KINASE"/>
    <property type="match status" value="1"/>
</dbReference>
<dbReference type="AlphaFoldDB" id="A0A101I198"/>
<comment type="similarity">
    <text evidence="5 6">Belongs to the adenylate kinase family.</text>
</comment>
<gene>
    <name evidence="5" type="primary">adk</name>
    <name evidence="8" type="ORF">XE03_1780</name>
</gene>
<protein>
    <recommendedName>
        <fullName evidence="5 7">Adenylate kinase</fullName>
        <shortName evidence="5">AK</shortName>
        <ecNumber evidence="5 7">2.7.4.3</ecNumber>
    </recommendedName>
    <alternativeName>
        <fullName evidence="5">ATP-AMP transphosphorylase</fullName>
    </alternativeName>
    <alternativeName>
        <fullName evidence="5">ATP:AMP phosphotransferase</fullName>
    </alternativeName>
    <alternativeName>
        <fullName evidence="5">Adenylate monophosphate kinase</fullName>
    </alternativeName>
</protein>
<evidence type="ECO:0000256" key="3">
    <source>
        <dbReference type="ARBA" id="ARBA00022741"/>
    </source>
</evidence>
<dbReference type="GO" id="GO:0005737">
    <property type="term" value="C:cytoplasm"/>
    <property type="evidence" value="ECO:0007669"/>
    <property type="project" value="UniProtKB-SubCell"/>
</dbReference>
<feature type="binding site" evidence="5">
    <location>
        <position position="37"/>
    </location>
    <ligand>
        <name>AMP</name>
        <dbReference type="ChEBI" id="CHEBI:456215"/>
    </ligand>
</feature>
<feature type="binding site" evidence="5">
    <location>
        <position position="169"/>
    </location>
    <ligand>
        <name>AMP</name>
        <dbReference type="ChEBI" id="CHEBI:456215"/>
    </ligand>
</feature>
<comment type="subcellular location">
    <subcellularLocation>
        <location evidence="5 7">Cytoplasm</location>
    </subcellularLocation>
</comment>